<gene>
    <name evidence="1" type="ORF">NCTC11343_02336</name>
</gene>
<accession>A0A2X2IU31</accession>
<dbReference type="Proteomes" id="UP000251241">
    <property type="component" value="Unassembled WGS sequence"/>
</dbReference>
<proteinExistence type="predicted"/>
<name>A0A2X2IU31_SPHMU</name>
<reference evidence="1 2" key="1">
    <citation type="submission" date="2018-06" db="EMBL/GenBank/DDBJ databases">
        <authorList>
            <consortium name="Pathogen Informatics"/>
            <person name="Doyle S."/>
        </authorList>
    </citation>
    <scope>NUCLEOTIDE SEQUENCE [LARGE SCALE GENOMIC DNA]</scope>
    <source>
        <strain evidence="1 2">NCTC11343</strain>
    </source>
</reference>
<dbReference type="EMBL" id="UAUU01000008">
    <property type="protein sequence ID" value="SPZ85772.1"/>
    <property type="molecule type" value="Genomic_DNA"/>
</dbReference>
<evidence type="ECO:0000313" key="1">
    <source>
        <dbReference type="EMBL" id="SPZ85772.1"/>
    </source>
</evidence>
<dbReference type="AlphaFoldDB" id="A0A2X2IU31"/>
<dbReference type="GeneID" id="97180933"/>
<sequence length="299" mass="34533">MNIARLNLCLLFTFSLLSLQVYSQNRKDYFKTQIALGELTDPQLKEVSGITPAYQEGNFWVHNDSGDGATIYLIDRQAKLLKKFSLEGVSVVDCEDIDRVKIGDTYFLVLADIGNNAGKRTWTCLYVFPEPQADDPRLIPKKSIRAIFLKFPGQQRLDAESIMIDPIDNMLYVISKREFRSTVYSAEVFTNVKQQYFTLNRIAELPFTFATASAIDQTGTQLLVKNITHIFYWQRNRSESWKQVLQRKPAILPYQVEPQGEAIAFDSNGTGFYTISERPFGLKSYLYFFERNQYIYDKH</sequence>
<organism evidence="1 2">
    <name type="scientific">Sphingobacterium multivorum</name>
    <dbReference type="NCBI Taxonomy" id="28454"/>
    <lineage>
        <taxon>Bacteria</taxon>
        <taxon>Pseudomonadati</taxon>
        <taxon>Bacteroidota</taxon>
        <taxon>Sphingobacteriia</taxon>
        <taxon>Sphingobacteriales</taxon>
        <taxon>Sphingobacteriaceae</taxon>
        <taxon>Sphingobacterium</taxon>
    </lineage>
</organism>
<protein>
    <submittedName>
        <fullName evidence="1">Uncharacterized protein</fullName>
    </submittedName>
</protein>
<evidence type="ECO:0000313" key="2">
    <source>
        <dbReference type="Proteomes" id="UP000251241"/>
    </source>
</evidence>
<dbReference type="RefSeq" id="WP_112374685.1">
    <property type="nucleotide sequence ID" value="NZ_CP069793.1"/>
</dbReference>